<evidence type="ECO:0000256" key="7">
    <source>
        <dbReference type="ARBA" id="ARBA00022982"/>
    </source>
</evidence>
<comment type="cofactor">
    <cofactor evidence="10 11">
        <name>FAD</name>
        <dbReference type="ChEBI" id="CHEBI:57692"/>
    </cofactor>
    <text evidence="10 11">Binds 1 FAD per subunit.</text>
</comment>
<evidence type="ECO:0000313" key="14">
    <source>
        <dbReference type="EMBL" id="MFC6120222.1"/>
    </source>
</evidence>
<dbReference type="InterPro" id="IPR010199">
    <property type="entry name" value="CysJ"/>
</dbReference>
<reference evidence="15" key="1">
    <citation type="journal article" date="2019" name="Int. J. Syst. Evol. Microbiol.">
        <title>The Global Catalogue of Microorganisms (GCM) 10K type strain sequencing project: providing services to taxonomists for standard genome sequencing and annotation.</title>
        <authorList>
            <consortium name="The Broad Institute Genomics Platform"/>
            <consortium name="The Broad Institute Genome Sequencing Center for Infectious Disease"/>
            <person name="Wu L."/>
            <person name="Ma J."/>
        </authorList>
    </citation>
    <scope>NUCLEOTIDE SEQUENCE [LARGE SCALE GENOMIC DNA]</scope>
    <source>
        <strain evidence="15">JCM30009</strain>
    </source>
</reference>
<dbReference type="InterPro" id="IPR029758">
    <property type="entry name" value="CysJ_Proteobact"/>
</dbReference>
<evidence type="ECO:0000256" key="6">
    <source>
        <dbReference type="ARBA" id="ARBA00022857"/>
    </source>
</evidence>
<evidence type="ECO:0000256" key="5">
    <source>
        <dbReference type="ARBA" id="ARBA00022827"/>
    </source>
</evidence>
<evidence type="ECO:0000256" key="4">
    <source>
        <dbReference type="ARBA" id="ARBA00022643"/>
    </source>
</evidence>
<dbReference type="SUPFAM" id="SSF52218">
    <property type="entry name" value="Flavoproteins"/>
    <property type="match status" value="1"/>
</dbReference>
<dbReference type="PRINTS" id="PR00371">
    <property type="entry name" value="FPNCR"/>
</dbReference>
<comment type="cofactor">
    <cofactor evidence="10 11">
        <name>FMN</name>
        <dbReference type="ChEBI" id="CHEBI:58210"/>
    </cofactor>
    <text evidence="10 11">Binds 1 FMN per subunit.</text>
</comment>
<comment type="similarity">
    <text evidence="10">Belongs to the NADPH-dependent sulphite reductase flavoprotein subunit CysJ family.</text>
</comment>
<evidence type="ECO:0000313" key="15">
    <source>
        <dbReference type="Proteomes" id="UP001596169"/>
    </source>
</evidence>
<evidence type="ECO:0000256" key="10">
    <source>
        <dbReference type="HAMAP-Rule" id="MF_01541"/>
    </source>
</evidence>
<dbReference type="NCBIfam" id="TIGR01931">
    <property type="entry name" value="cysJ"/>
    <property type="match status" value="1"/>
</dbReference>
<dbReference type="CDD" id="cd06199">
    <property type="entry name" value="SiR"/>
    <property type="match status" value="1"/>
</dbReference>
<keyword evidence="7 10" id="KW-0249">Electron transport</keyword>
<keyword evidence="4 10" id="KW-0288">FMN</keyword>
<dbReference type="GO" id="GO:0004783">
    <property type="term" value="F:sulfite reductase (NADPH) activity"/>
    <property type="evidence" value="ECO:0007669"/>
    <property type="project" value="UniProtKB-EC"/>
</dbReference>
<dbReference type="PRINTS" id="PR00369">
    <property type="entry name" value="FLAVODOXIN"/>
</dbReference>
<dbReference type="Proteomes" id="UP001596169">
    <property type="component" value="Unassembled WGS sequence"/>
</dbReference>
<keyword evidence="15" id="KW-1185">Reference proteome</keyword>
<feature type="domain" description="FAD-binding FR-type" evidence="13">
    <location>
        <begin position="237"/>
        <end position="451"/>
    </location>
</feature>
<dbReference type="Pfam" id="PF00175">
    <property type="entry name" value="NAD_binding_1"/>
    <property type="match status" value="1"/>
</dbReference>
<feature type="binding site" evidence="10">
    <location>
        <position position="359"/>
    </location>
    <ligand>
        <name>FAD</name>
        <dbReference type="ChEBI" id="CHEBI:57692"/>
    </ligand>
</feature>
<dbReference type="InterPro" id="IPR001433">
    <property type="entry name" value="OxRdtase_FAD/NAD-bd"/>
</dbReference>
<comment type="caution">
    <text evidence="14">The sequence shown here is derived from an EMBL/GenBank/DDBJ whole genome shotgun (WGS) entry which is preliminary data.</text>
</comment>
<comment type="similarity">
    <text evidence="10">In the C-terminal section; belongs to the flavoprotein pyridine nucleotide cytochrome reductase family.</text>
</comment>
<dbReference type="NCBIfam" id="NF004859">
    <property type="entry name" value="PRK06214.1"/>
    <property type="match status" value="1"/>
</dbReference>
<feature type="binding site" evidence="10">
    <location>
        <position position="564"/>
    </location>
    <ligand>
        <name>NADP(+)</name>
        <dbReference type="ChEBI" id="CHEBI:58349"/>
    </ligand>
</feature>
<dbReference type="Gene3D" id="3.40.50.80">
    <property type="entry name" value="Nucleotide-binding domain of ferredoxin-NADP reductase (FNR) module"/>
    <property type="match status" value="1"/>
</dbReference>
<evidence type="ECO:0000256" key="2">
    <source>
        <dbReference type="ARBA" id="ARBA00022605"/>
    </source>
</evidence>
<dbReference type="InterPro" id="IPR001094">
    <property type="entry name" value="Flavdoxin-like"/>
</dbReference>
<dbReference type="InterPro" id="IPR001709">
    <property type="entry name" value="Flavoprot_Pyr_Nucl_cyt_Rdtase"/>
</dbReference>
<dbReference type="InterPro" id="IPR039261">
    <property type="entry name" value="FNR_nucleotide-bd"/>
</dbReference>
<dbReference type="Pfam" id="PF00667">
    <property type="entry name" value="FAD_binding_1"/>
    <property type="match status" value="1"/>
</dbReference>
<organism evidence="14 15">
    <name type="scientific">Citrobacter bitternis</name>
    <dbReference type="NCBI Taxonomy" id="1585982"/>
    <lineage>
        <taxon>Bacteria</taxon>
        <taxon>Pseudomonadati</taxon>
        <taxon>Pseudomonadota</taxon>
        <taxon>Gammaproteobacteria</taxon>
        <taxon>Enterobacterales</taxon>
        <taxon>Enterobacteriaceae</taxon>
        <taxon>Citrobacter</taxon>
    </lineage>
</organism>
<name>A0ABW1PWA7_9ENTR</name>
<gene>
    <name evidence="10 14" type="primary">cysJ</name>
    <name evidence="14" type="ORF">ACFPZP_03990</name>
</gene>
<dbReference type="PROSITE" id="PS50902">
    <property type="entry name" value="FLAVODOXIN_LIKE"/>
    <property type="match status" value="1"/>
</dbReference>
<evidence type="ECO:0000259" key="12">
    <source>
        <dbReference type="PROSITE" id="PS50902"/>
    </source>
</evidence>
<feature type="binding site" evidence="10">
    <location>
        <begin position="422"/>
        <end position="425"/>
    </location>
    <ligand>
        <name>FAD</name>
        <dbReference type="ChEBI" id="CHEBI:57692"/>
    </ligand>
</feature>
<comment type="subunit">
    <text evidence="10 11">Alpha(8)-beta(8). The alpha component is a flavoprotein, the beta component is a hemoprotein.</text>
</comment>
<dbReference type="InterPro" id="IPR003097">
    <property type="entry name" value="CysJ-like_FAD-binding"/>
</dbReference>
<feature type="domain" description="Flavodoxin-like" evidence="12">
    <location>
        <begin position="65"/>
        <end position="203"/>
    </location>
</feature>
<dbReference type="PIRSF" id="PIRSF000207">
    <property type="entry name" value="SiR-FP_CysJ"/>
    <property type="match status" value="1"/>
</dbReference>
<keyword evidence="6 10" id="KW-0521">NADP</keyword>
<evidence type="ECO:0000256" key="8">
    <source>
        <dbReference type="ARBA" id="ARBA00023002"/>
    </source>
</evidence>
<feature type="binding site" evidence="10">
    <location>
        <begin position="528"/>
        <end position="532"/>
    </location>
    <ligand>
        <name>NADP(+)</name>
        <dbReference type="ChEBI" id="CHEBI:58349"/>
    </ligand>
</feature>
<feature type="binding site" evidence="10">
    <location>
        <begin position="522"/>
        <end position="523"/>
    </location>
    <ligand>
        <name>NADP(+)</name>
        <dbReference type="ChEBI" id="CHEBI:58349"/>
    </ligand>
</feature>
<evidence type="ECO:0000256" key="9">
    <source>
        <dbReference type="ARBA" id="ARBA00023192"/>
    </source>
</evidence>
<feature type="binding site" evidence="10">
    <location>
        <position position="413"/>
    </location>
    <ligand>
        <name>FAD</name>
        <dbReference type="ChEBI" id="CHEBI:57692"/>
    </ligand>
</feature>
<dbReference type="InterPro" id="IPR029039">
    <property type="entry name" value="Flavoprotein-like_sf"/>
</dbReference>
<comment type="similarity">
    <text evidence="10">In the N-terminal section; belongs to the flavodoxin family.</text>
</comment>
<dbReference type="SUPFAM" id="SSF52343">
    <property type="entry name" value="Ferredoxin reductase-like, C-terminal NADP-linked domain"/>
    <property type="match status" value="1"/>
</dbReference>
<dbReference type="InterPro" id="IPR008254">
    <property type="entry name" value="Flavodoxin/NO_synth"/>
</dbReference>
<accession>A0ABW1PWA7</accession>
<evidence type="ECO:0000256" key="1">
    <source>
        <dbReference type="ARBA" id="ARBA00022448"/>
    </source>
</evidence>
<comment type="catalytic activity">
    <reaction evidence="10 11">
        <text>hydrogen sulfide + 3 NADP(+) + 3 H2O = sulfite + 3 NADPH + 4 H(+)</text>
        <dbReference type="Rhea" id="RHEA:13801"/>
        <dbReference type="ChEBI" id="CHEBI:15377"/>
        <dbReference type="ChEBI" id="CHEBI:15378"/>
        <dbReference type="ChEBI" id="CHEBI:17359"/>
        <dbReference type="ChEBI" id="CHEBI:29919"/>
        <dbReference type="ChEBI" id="CHEBI:57783"/>
        <dbReference type="ChEBI" id="CHEBI:58349"/>
        <dbReference type="EC" id="1.8.1.2"/>
    </reaction>
</comment>
<keyword evidence="3 10" id="KW-0285">Flavoprotein</keyword>
<keyword evidence="5 10" id="KW-0274">FAD</keyword>
<keyword evidence="9 10" id="KW-0198">Cysteine biosynthesis</keyword>
<protein>
    <recommendedName>
        <fullName evidence="10 11">Sulfite reductase [NADPH] flavoprotein alpha-component</fullName>
        <shortName evidence="10 11">SiR-FP</shortName>
        <ecNumber evidence="10 11">1.8.1.2</ecNumber>
    </recommendedName>
</protein>
<dbReference type="InterPro" id="IPR023173">
    <property type="entry name" value="NADPH_Cyt_P450_Rdtase_alpha"/>
</dbReference>
<dbReference type="PROSITE" id="PS51384">
    <property type="entry name" value="FAD_FR"/>
    <property type="match status" value="1"/>
</dbReference>
<dbReference type="RefSeq" id="WP_378108836.1">
    <property type="nucleotide sequence ID" value="NZ_JBHSRG010000003.1"/>
</dbReference>
<dbReference type="NCBIfam" id="NF008197">
    <property type="entry name" value="PRK10953.1"/>
    <property type="match status" value="1"/>
</dbReference>
<feature type="binding site" evidence="10">
    <location>
        <position position="602"/>
    </location>
    <ligand>
        <name>FAD</name>
        <dbReference type="ChEBI" id="CHEBI:57692"/>
    </ligand>
</feature>
<sequence length="602" mass="66371">MTTQVPPSALLPLNPEQLARLQAVTTDLTPTQLAWVSGYFWGVLNQQPGAAVATATPAAAETPTITLLSASQTGNARRVAEALRDDLLAAKLNVKLVSAGDYKFKQIANEKLLVIVASTQGEGEPPEEAVALHKFLFSKKAPKLDGTAFAVLGLGDTSYEFFCQAGKDFDSKLAELGAERLLDRVDADVEFQAAAAEWRARVVEVLKARVPKETPAQAAVTATGAVNEVFSSPYTKEEPLTATLSVNQKITGRDSEKDVRHIEIDLGDSGLRYQPGDALGVWYQNDPALVKELVELLWLKGDEPVSVDGKTLPLSEALQWHFELTVNTGNIVENYATLTRSESLLPLVGDKAKLQHYAATTPIVDMVRFSPAQLDATALIGLLRPLTPRLYSIASSQAEVETEVHVTLGVVRYDIEGRARAGGASSFLADRVEEEGEVRVFIEHNDNFRLPANPETPVIMIGPGTGIAPFRAFMQQRAADGAEGKNWLFFGNPHFTEDFLYQVEWQRYVKEGVLNRIDLAWSRDQKEKVYVQDKLRQQGAELWRWINDGAHIYVCGDANRMAKDVEQALLDVIAEFGAMDAEAADEYLSELRVERRYQRDVY</sequence>
<dbReference type="Pfam" id="PF00258">
    <property type="entry name" value="Flavodoxin_1"/>
    <property type="match status" value="1"/>
</dbReference>
<comment type="caution">
    <text evidence="10">Lacks conserved residue(s) required for the propagation of feature annotation.</text>
</comment>
<dbReference type="SUPFAM" id="SSF63380">
    <property type="entry name" value="Riboflavin synthase domain-like"/>
    <property type="match status" value="1"/>
</dbReference>
<evidence type="ECO:0000256" key="11">
    <source>
        <dbReference type="PIRNR" id="PIRNR000207"/>
    </source>
</evidence>
<dbReference type="PANTHER" id="PTHR19384:SF128">
    <property type="entry name" value="NADPH OXIDOREDUCTASE A"/>
    <property type="match status" value="1"/>
</dbReference>
<dbReference type="Gene3D" id="1.20.990.10">
    <property type="entry name" value="NADPH-cytochrome p450 Reductase, Chain A, domain 3"/>
    <property type="match status" value="1"/>
</dbReference>
<dbReference type="HAMAP" id="MF_01541">
    <property type="entry name" value="CysJ"/>
    <property type="match status" value="1"/>
</dbReference>
<feature type="binding site" evidence="10">
    <location>
        <position position="325"/>
    </location>
    <ligand>
        <name>FAD</name>
        <dbReference type="ChEBI" id="CHEBI:57692"/>
    </ligand>
</feature>
<dbReference type="PANTHER" id="PTHR19384">
    <property type="entry name" value="NITRIC OXIDE SYNTHASE-RELATED"/>
    <property type="match status" value="1"/>
</dbReference>
<feature type="binding site" evidence="10">
    <location>
        <begin position="154"/>
        <end position="163"/>
    </location>
    <ligand>
        <name>FMN</name>
        <dbReference type="ChEBI" id="CHEBI:58210"/>
    </ligand>
</feature>
<dbReference type="EMBL" id="JBHSRG010000003">
    <property type="protein sequence ID" value="MFC6120222.1"/>
    <property type="molecule type" value="Genomic_DNA"/>
</dbReference>
<keyword evidence="1 10" id="KW-0813">Transport</keyword>
<keyword evidence="2 10" id="KW-0028">Amino-acid biosynthesis</keyword>
<comment type="pathway">
    <text evidence="10 11">Sulfur metabolism; hydrogen sulfide biosynthesis; hydrogen sulfide from sulfite (NADPH route): step 1/1.</text>
</comment>
<feature type="binding site" evidence="10">
    <location>
        <begin position="389"/>
        <end position="392"/>
    </location>
    <ligand>
        <name>FAD</name>
        <dbReference type="ChEBI" id="CHEBI:57692"/>
    </ligand>
</feature>
<feature type="binding site" evidence="10">
    <location>
        <begin position="118"/>
        <end position="121"/>
    </location>
    <ligand>
        <name>FMN</name>
        <dbReference type="ChEBI" id="CHEBI:58210"/>
    </ligand>
</feature>
<evidence type="ECO:0000256" key="3">
    <source>
        <dbReference type="ARBA" id="ARBA00022630"/>
    </source>
</evidence>
<dbReference type="InterPro" id="IPR017938">
    <property type="entry name" value="Riboflavin_synthase-like_b-brl"/>
</dbReference>
<evidence type="ECO:0000259" key="13">
    <source>
        <dbReference type="PROSITE" id="PS51384"/>
    </source>
</evidence>
<dbReference type="Gene3D" id="2.40.30.10">
    <property type="entry name" value="Translation factors"/>
    <property type="match status" value="1"/>
</dbReference>
<dbReference type="Gene3D" id="3.40.50.360">
    <property type="match status" value="1"/>
</dbReference>
<dbReference type="EC" id="1.8.1.2" evidence="10 11"/>
<dbReference type="InterPro" id="IPR017927">
    <property type="entry name" value="FAD-bd_FR_type"/>
</dbReference>
<feature type="binding site" evidence="10">
    <location>
        <begin position="71"/>
        <end position="76"/>
    </location>
    <ligand>
        <name>FMN</name>
        <dbReference type="ChEBI" id="CHEBI:58210"/>
    </ligand>
</feature>
<comment type="function">
    <text evidence="10 11">Component of the sulfite reductase complex that catalyzes the 6-electron reduction of sulfite to sulfide. This is one of several activities required for the biosynthesis of L-cysteine from sulfate. The flavoprotein component catalyzes the electron flow from NADPH -&gt; FAD -&gt; FMN to the hemoprotein component.</text>
</comment>
<proteinExistence type="inferred from homology"/>
<keyword evidence="8 10" id="KW-0560">Oxidoreductase</keyword>